<protein>
    <submittedName>
        <fullName evidence="1">Uncharacterized protein</fullName>
    </submittedName>
</protein>
<dbReference type="STRING" id="6669.E9H2H1"/>
<dbReference type="eggNOG" id="ENOG502S9IQ">
    <property type="taxonomic scope" value="Eukaryota"/>
</dbReference>
<name>E9H2H1_DAPPU</name>
<dbReference type="AlphaFoldDB" id="E9H2H1"/>
<gene>
    <name evidence="1" type="ORF">DAPPUDRAFT_324697</name>
</gene>
<dbReference type="InParanoid" id="E9H2H1"/>
<dbReference type="OrthoDB" id="6359149at2759"/>
<dbReference type="Proteomes" id="UP000000305">
    <property type="component" value="Unassembled WGS sequence"/>
</dbReference>
<keyword evidence="2" id="KW-1185">Reference proteome</keyword>
<sequence>MKRLSLSALGAIAKFLAKLKKGLVDRLTIKIQIKIDGTSDFKMNSVDLWPILCRVTNSLDSLPFMVSLFAGKGKPSNLEKFLRPFLTELIQLQSEGSEFEGKVYAVEITSFVCDAPARQFLKAITGHGGYGGCDRCSQNQCI</sequence>
<proteinExistence type="predicted"/>
<evidence type="ECO:0000313" key="1">
    <source>
        <dbReference type="EMBL" id="EFX74070.1"/>
    </source>
</evidence>
<dbReference type="HOGENOM" id="CLU_004416_3_1_1"/>
<reference evidence="1 2" key="1">
    <citation type="journal article" date="2011" name="Science">
        <title>The ecoresponsive genome of Daphnia pulex.</title>
        <authorList>
            <person name="Colbourne J.K."/>
            <person name="Pfrender M.E."/>
            <person name="Gilbert D."/>
            <person name="Thomas W.K."/>
            <person name="Tucker A."/>
            <person name="Oakley T.H."/>
            <person name="Tokishita S."/>
            <person name="Aerts A."/>
            <person name="Arnold G.J."/>
            <person name="Basu M.K."/>
            <person name="Bauer D.J."/>
            <person name="Caceres C.E."/>
            <person name="Carmel L."/>
            <person name="Casola C."/>
            <person name="Choi J.H."/>
            <person name="Detter J.C."/>
            <person name="Dong Q."/>
            <person name="Dusheyko S."/>
            <person name="Eads B.D."/>
            <person name="Frohlich T."/>
            <person name="Geiler-Samerotte K.A."/>
            <person name="Gerlach D."/>
            <person name="Hatcher P."/>
            <person name="Jogdeo S."/>
            <person name="Krijgsveld J."/>
            <person name="Kriventseva E.V."/>
            <person name="Kultz D."/>
            <person name="Laforsch C."/>
            <person name="Lindquist E."/>
            <person name="Lopez J."/>
            <person name="Manak J.R."/>
            <person name="Muller J."/>
            <person name="Pangilinan J."/>
            <person name="Patwardhan R.P."/>
            <person name="Pitluck S."/>
            <person name="Pritham E.J."/>
            <person name="Rechtsteiner A."/>
            <person name="Rho M."/>
            <person name="Rogozin I.B."/>
            <person name="Sakarya O."/>
            <person name="Salamov A."/>
            <person name="Schaack S."/>
            <person name="Shapiro H."/>
            <person name="Shiga Y."/>
            <person name="Skalitzky C."/>
            <person name="Smith Z."/>
            <person name="Souvorov A."/>
            <person name="Sung W."/>
            <person name="Tang Z."/>
            <person name="Tsuchiya D."/>
            <person name="Tu H."/>
            <person name="Vos H."/>
            <person name="Wang M."/>
            <person name="Wolf Y.I."/>
            <person name="Yamagata H."/>
            <person name="Yamada T."/>
            <person name="Ye Y."/>
            <person name="Shaw J.R."/>
            <person name="Andrews J."/>
            <person name="Crease T.J."/>
            <person name="Tang H."/>
            <person name="Lucas S.M."/>
            <person name="Robertson H.M."/>
            <person name="Bork P."/>
            <person name="Koonin E.V."/>
            <person name="Zdobnov E.M."/>
            <person name="Grigoriev I.V."/>
            <person name="Lynch M."/>
            <person name="Boore J.L."/>
        </authorList>
    </citation>
    <scope>NUCLEOTIDE SEQUENCE [LARGE SCALE GENOMIC DNA]</scope>
</reference>
<dbReference type="PANTHER" id="PTHR33053">
    <property type="entry name" value="PROTEIN, PUTATIVE-RELATED"/>
    <property type="match status" value="1"/>
</dbReference>
<dbReference type="EMBL" id="GL732586">
    <property type="protein sequence ID" value="EFX74070.1"/>
    <property type="molecule type" value="Genomic_DNA"/>
</dbReference>
<dbReference type="PANTHER" id="PTHR33053:SF9">
    <property type="entry name" value="AGAP000105-PA"/>
    <property type="match status" value="1"/>
</dbReference>
<organism evidence="1 2">
    <name type="scientific">Daphnia pulex</name>
    <name type="common">Water flea</name>
    <dbReference type="NCBI Taxonomy" id="6669"/>
    <lineage>
        <taxon>Eukaryota</taxon>
        <taxon>Metazoa</taxon>
        <taxon>Ecdysozoa</taxon>
        <taxon>Arthropoda</taxon>
        <taxon>Crustacea</taxon>
        <taxon>Branchiopoda</taxon>
        <taxon>Diplostraca</taxon>
        <taxon>Cladocera</taxon>
        <taxon>Anomopoda</taxon>
        <taxon>Daphniidae</taxon>
        <taxon>Daphnia</taxon>
    </lineage>
</organism>
<dbReference type="KEGG" id="dpx:DAPPUDRAFT_324697"/>
<evidence type="ECO:0000313" key="2">
    <source>
        <dbReference type="Proteomes" id="UP000000305"/>
    </source>
</evidence>
<accession>E9H2H1</accession>
<dbReference type="OMA" id="MCAEINE"/>